<dbReference type="Proteomes" id="UP001396334">
    <property type="component" value="Unassembled WGS sequence"/>
</dbReference>
<reference evidence="1 2" key="1">
    <citation type="journal article" date="2024" name="G3 (Bethesda)">
        <title>Genome assembly of Hibiscus sabdariffa L. provides insights into metabolisms of medicinal natural products.</title>
        <authorList>
            <person name="Kim T."/>
        </authorList>
    </citation>
    <scope>NUCLEOTIDE SEQUENCE [LARGE SCALE GENOMIC DNA]</scope>
    <source>
        <strain evidence="1">TK-2024</strain>
        <tissue evidence="1">Old leaves</tissue>
    </source>
</reference>
<comment type="caution">
    <text evidence="1">The sequence shown here is derived from an EMBL/GenBank/DDBJ whole genome shotgun (WGS) entry which is preliminary data.</text>
</comment>
<gene>
    <name evidence="1" type="ORF">V6N11_030490</name>
</gene>
<evidence type="ECO:0000313" key="1">
    <source>
        <dbReference type="EMBL" id="KAK8989124.1"/>
    </source>
</evidence>
<organism evidence="1 2">
    <name type="scientific">Hibiscus sabdariffa</name>
    <name type="common">roselle</name>
    <dbReference type="NCBI Taxonomy" id="183260"/>
    <lineage>
        <taxon>Eukaryota</taxon>
        <taxon>Viridiplantae</taxon>
        <taxon>Streptophyta</taxon>
        <taxon>Embryophyta</taxon>
        <taxon>Tracheophyta</taxon>
        <taxon>Spermatophyta</taxon>
        <taxon>Magnoliopsida</taxon>
        <taxon>eudicotyledons</taxon>
        <taxon>Gunneridae</taxon>
        <taxon>Pentapetalae</taxon>
        <taxon>rosids</taxon>
        <taxon>malvids</taxon>
        <taxon>Malvales</taxon>
        <taxon>Malvaceae</taxon>
        <taxon>Malvoideae</taxon>
        <taxon>Hibiscus</taxon>
    </lineage>
</organism>
<dbReference type="EMBL" id="JBBPBN010000057">
    <property type="protein sequence ID" value="KAK8989124.1"/>
    <property type="molecule type" value="Genomic_DNA"/>
</dbReference>
<accession>A0ABR2PL35</accession>
<name>A0ABR2PL35_9ROSI</name>
<sequence length="104" mass="11302">MNSRESSTRVQYKLSAAFAGTACIIAGNQTILIKAMVLNSINNLSEVKATPRCSKHSPTSHMLVIYHLRTELNGGSGVETSVASFNTIYLEHTIEIPKANNQLP</sequence>
<evidence type="ECO:0000313" key="2">
    <source>
        <dbReference type="Proteomes" id="UP001396334"/>
    </source>
</evidence>
<protein>
    <submittedName>
        <fullName evidence="1">Uncharacterized protein</fullName>
    </submittedName>
</protein>
<proteinExistence type="predicted"/>
<keyword evidence="2" id="KW-1185">Reference proteome</keyword>